<comment type="caution">
    <text evidence="5">The sequence shown here is derived from an EMBL/GenBank/DDBJ whole genome shotgun (WGS) entry which is preliminary data.</text>
</comment>
<dbReference type="Gene3D" id="2.160.20.10">
    <property type="entry name" value="Single-stranded right-handed beta-helix, Pectin lyase-like"/>
    <property type="match status" value="1"/>
</dbReference>
<keyword evidence="3" id="KW-0063">Aspartyl esterase</keyword>
<dbReference type="PANTHER" id="PTHR31707">
    <property type="entry name" value="PECTINESTERASE"/>
    <property type="match status" value="1"/>
</dbReference>
<dbReference type="GO" id="GO:0030599">
    <property type="term" value="F:pectinesterase activity"/>
    <property type="evidence" value="ECO:0007669"/>
    <property type="project" value="InterPro"/>
</dbReference>
<evidence type="ECO:0000256" key="2">
    <source>
        <dbReference type="ARBA" id="ARBA00022801"/>
    </source>
</evidence>
<evidence type="ECO:0000313" key="5">
    <source>
        <dbReference type="EMBL" id="DAD38613.1"/>
    </source>
</evidence>
<keyword evidence="2" id="KW-0378">Hydrolase</keyword>
<keyword evidence="6" id="KW-1185">Reference proteome</keyword>
<dbReference type="Pfam" id="PF01095">
    <property type="entry name" value="Pectinesterase"/>
    <property type="match status" value="1"/>
</dbReference>
<comment type="pathway">
    <text evidence="1">Glycan metabolism; pectin degradation; 2-dehydro-3-deoxy-D-gluconate from pectin: step 1/5.</text>
</comment>
<accession>A0A822Z281</accession>
<dbReference type="InterPro" id="IPR011050">
    <property type="entry name" value="Pectin_lyase_fold/virulence"/>
</dbReference>
<dbReference type="Proteomes" id="UP000607653">
    <property type="component" value="Unassembled WGS sequence"/>
</dbReference>
<dbReference type="InterPro" id="IPR012334">
    <property type="entry name" value="Pectin_lyas_fold"/>
</dbReference>
<dbReference type="InterPro" id="IPR000070">
    <property type="entry name" value="Pectinesterase_cat"/>
</dbReference>
<name>A0A822Z281_NELNU</name>
<dbReference type="GO" id="GO:0045490">
    <property type="term" value="P:pectin catabolic process"/>
    <property type="evidence" value="ECO:0007669"/>
    <property type="project" value="UniProtKB-UniPathway"/>
</dbReference>
<proteinExistence type="predicted"/>
<dbReference type="UniPathway" id="UPA00545">
    <property type="reaction ID" value="UER00823"/>
</dbReference>
<dbReference type="EMBL" id="DUZY01000005">
    <property type="protein sequence ID" value="DAD38613.1"/>
    <property type="molecule type" value="Genomic_DNA"/>
</dbReference>
<evidence type="ECO:0000313" key="6">
    <source>
        <dbReference type="Proteomes" id="UP000607653"/>
    </source>
</evidence>
<reference evidence="5 6" key="1">
    <citation type="journal article" date="2020" name="Mol. Biol. Evol.">
        <title>Distinct Expression and Methylation Patterns for Genes with Different Fates following a Single Whole-Genome Duplication in Flowering Plants.</title>
        <authorList>
            <person name="Shi T."/>
            <person name="Rahmani R.S."/>
            <person name="Gugger P.F."/>
            <person name="Wang M."/>
            <person name="Li H."/>
            <person name="Zhang Y."/>
            <person name="Li Z."/>
            <person name="Wang Q."/>
            <person name="Van de Peer Y."/>
            <person name="Marchal K."/>
            <person name="Chen J."/>
        </authorList>
    </citation>
    <scope>NUCLEOTIDE SEQUENCE [LARGE SCALE GENOMIC DNA]</scope>
    <source>
        <tissue evidence="5">Leaf</tissue>
    </source>
</reference>
<dbReference type="AlphaFoldDB" id="A0A822Z281"/>
<protein>
    <recommendedName>
        <fullName evidence="4">Pectinesterase catalytic domain-containing protein</fullName>
    </recommendedName>
</protein>
<dbReference type="GO" id="GO:0042545">
    <property type="term" value="P:cell wall modification"/>
    <property type="evidence" value="ECO:0007669"/>
    <property type="project" value="InterPro"/>
</dbReference>
<evidence type="ECO:0000259" key="4">
    <source>
        <dbReference type="Pfam" id="PF01095"/>
    </source>
</evidence>
<evidence type="ECO:0000256" key="3">
    <source>
        <dbReference type="ARBA" id="ARBA00023085"/>
    </source>
</evidence>
<sequence>MATPDLVSSNGTTSSYLGQPWKEYSNAVYSQPFIDNFIDPAGWIAWSGDFALSILYYAEYNNTGAGSVTTNRVSWPGYHVINATDAANFTVSNFVLGDDWLPAKFVAILQ</sequence>
<organism evidence="5 6">
    <name type="scientific">Nelumbo nucifera</name>
    <name type="common">Sacred lotus</name>
    <dbReference type="NCBI Taxonomy" id="4432"/>
    <lineage>
        <taxon>Eukaryota</taxon>
        <taxon>Viridiplantae</taxon>
        <taxon>Streptophyta</taxon>
        <taxon>Embryophyta</taxon>
        <taxon>Tracheophyta</taxon>
        <taxon>Spermatophyta</taxon>
        <taxon>Magnoliopsida</taxon>
        <taxon>Proteales</taxon>
        <taxon>Nelumbonaceae</taxon>
        <taxon>Nelumbo</taxon>
    </lineage>
</organism>
<gene>
    <name evidence="5" type="ORF">HUJ06_012935</name>
</gene>
<evidence type="ECO:0000256" key="1">
    <source>
        <dbReference type="ARBA" id="ARBA00005184"/>
    </source>
</evidence>
<dbReference type="SUPFAM" id="SSF51126">
    <property type="entry name" value="Pectin lyase-like"/>
    <property type="match status" value="1"/>
</dbReference>
<feature type="domain" description="Pectinesterase catalytic" evidence="4">
    <location>
        <begin position="2"/>
        <end position="98"/>
    </location>
</feature>